<dbReference type="PANTHER" id="PTHR43266:SF2">
    <property type="entry name" value="MAJOR FACILITATOR SUPERFAMILY (MFS) PROFILE DOMAIN-CONTAINING PROTEIN"/>
    <property type="match status" value="1"/>
</dbReference>
<feature type="transmembrane region" description="Helical" evidence="7">
    <location>
        <begin position="295"/>
        <end position="316"/>
    </location>
</feature>
<dbReference type="GO" id="GO:0022857">
    <property type="term" value="F:transmembrane transporter activity"/>
    <property type="evidence" value="ECO:0007669"/>
    <property type="project" value="InterPro"/>
</dbReference>
<dbReference type="KEGG" id="suln:FJR47_04565"/>
<dbReference type="InterPro" id="IPR036259">
    <property type="entry name" value="MFS_trans_sf"/>
</dbReference>
<feature type="transmembrane region" description="Helical" evidence="7">
    <location>
        <begin position="138"/>
        <end position="158"/>
    </location>
</feature>
<feature type="transmembrane region" description="Helical" evidence="7">
    <location>
        <begin position="364"/>
        <end position="384"/>
    </location>
</feature>
<evidence type="ECO:0000256" key="3">
    <source>
        <dbReference type="ARBA" id="ARBA00022475"/>
    </source>
</evidence>
<evidence type="ECO:0000259" key="8">
    <source>
        <dbReference type="SMART" id="SM00563"/>
    </source>
</evidence>
<dbReference type="Proteomes" id="UP000326061">
    <property type="component" value="Chromosome"/>
</dbReference>
<evidence type="ECO:0000256" key="7">
    <source>
        <dbReference type="SAM" id="Phobius"/>
    </source>
</evidence>
<feature type="transmembrane region" description="Helical" evidence="7">
    <location>
        <begin position="7"/>
        <end position="28"/>
    </location>
</feature>
<evidence type="ECO:0000313" key="10">
    <source>
        <dbReference type="Proteomes" id="UP000326061"/>
    </source>
</evidence>
<evidence type="ECO:0000256" key="5">
    <source>
        <dbReference type="ARBA" id="ARBA00022989"/>
    </source>
</evidence>
<dbReference type="EMBL" id="CP041166">
    <property type="protein sequence ID" value="QFR43212.1"/>
    <property type="molecule type" value="Genomic_DNA"/>
</dbReference>
<feature type="domain" description="Phospholipid/glycerol acyltransferase" evidence="8">
    <location>
        <begin position="443"/>
        <end position="553"/>
    </location>
</feature>
<evidence type="ECO:0000256" key="4">
    <source>
        <dbReference type="ARBA" id="ARBA00022692"/>
    </source>
</evidence>
<evidence type="ECO:0000256" key="1">
    <source>
        <dbReference type="ARBA" id="ARBA00004651"/>
    </source>
</evidence>
<dbReference type="SMART" id="SM00563">
    <property type="entry name" value="PlsC"/>
    <property type="match status" value="1"/>
</dbReference>
<gene>
    <name evidence="9" type="ORF">FJR47_04565</name>
</gene>
<evidence type="ECO:0000256" key="2">
    <source>
        <dbReference type="ARBA" id="ARBA00022448"/>
    </source>
</evidence>
<dbReference type="RefSeq" id="WP_152299275.1">
    <property type="nucleotide sequence ID" value="NZ_CP041166.1"/>
</dbReference>
<dbReference type="InterPro" id="IPR011701">
    <property type="entry name" value="MFS"/>
</dbReference>
<keyword evidence="10" id="KW-1185">Reference proteome</keyword>
<feature type="transmembrane region" description="Helical" evidence="7">
    <location>
        <begin position="74"/>
        <end position="92"/>
    </location>
</feature>
<feature type="transmembrane region" description="Helical" evidence="7">
    <location>
        <begin position="173"/>
        <end position="194"/>
    </location>
</feature>
<organism evidence="9 10">
    <name type="scientific">Sulfurimonas xiamenensis</name>
    <dbReference type="NCBI Taxonomy" id="2590021"/>
    <lineage>
        <taxon>Bacteria</taxon>
        <taxon>Pseudomonadati</taxon>
        <taxon>Campylobacterota</taxon>
        <taxon>Epsilonproteobacteria</taxon>
        <taxon>Campylobacterales</taxon>
        <taxon>Sulfurimonadaceae</taxon>
        <taxon>Sulfurimonas</taxon>
    </lineage>
</organism>
<accession>A0AAJ4A3H4</accession>
<dbReference type="CDD" id="cd06173">
    <property type="entry name" value="MFS_MefA_like"/>
    <property type="match status" value="1"/>
</dbReference>
<keyword evidence="2" id="KW-0813">Transport</keyword>
<dbReference type="AlphaFoldDB" id="A0AAJ4A3H4"/>
<dbReference type="CDD" id="cd07989">
    <property type="entry name" value="LPLAT_AGPAT-like"/>
    <property type="match status" value="1"/>
</dbReference>
<evidence type="ECO:0000256" key="6">
    <source>
        <dbReference type="ARBA" id="ARBA00023136"/>
    </source>
</evidence>
<protein>
    <submittedName>
        <fullName evidence="9">MFS transporter</fullName>
    </submittedName>
</protein>
<dbReference type="GO" id="GO:0005886">
    <property type="term" value="C:plasma membrane"/>
    <property type="evidence" value="ECO:0007669"/>
    <property type="project" value="UniProtKB-SubCell"/>
</dbReference>
<dbReference type="Gene3D" id="1.20.1250.20">
    <property type="entry name" value="MFS general substrate transporter like domains"/>
    <property type="match status" value="1"/>
</dbReference>
<dbReference type="SUPFAM" id="SSF69593">
    <property type="entry name" value="Glycerol-3-phosphate (1)-acyltransferase"/>
    <property type="match status" value="1"/>
</dbReference>
<feature type="transmembrane region" description="Helical" evidence="7">
    <location>
        <begin position="98"/>
        <end position="117"/>
    </location>
</feature>
<name>A0AAJ4A3H4_9BACT</name>
<dbReference type="Pfam" id="PF07690">
    <property type="entry name" value="MFS_1"/>
    <property type="match status" value="1"/>
</dbReference>
<dbReference type="Pfam" id="PF01553">
    <property type="entry name" value="Acyltransferase"/>
    <property type="match status" value="1"/>
</dbReference>
<comment type="subcellular location">
    <subcellularLocation>
        <location evidence="1">Cell membrane</location>
        <topology evidence="1">Multi-pass membrane protein</topology>
    </subcellularLocation>
</comment>
<reference evidence="10" key="1">
    <citation type="submission" date="2019-06" db="EMBL/GenBank/DDBJ databases">
        <title>Sulfurimonas gotlandica sp. nov., a chemoautotrophic and psychrotolerant epsilonproteobacterium isolated from a pelagic redoxcline, and an emended description of the genus Sulfurimonas.</title>
        <authorList>
            <person name="Wang S."/>
            <person name="Jiang L."/>
            <person name="Shao Z."/>
        </authorList>
    </citation>
    <scope>NUCLEOTIDE SEQUENCE [LARGE SCALE GENOMIC DNA]</scope>
    <source>
        <strain evidence="10">1-1N</strain>
    </source>
</reference>
<keyword evidence="5 7" id="KW-1133">Transmembrane helix</keyword>
<feature type="transmembrane region" description="Helical" evidence="7">
    <location>
        <begin position="390"/>
        <end position="407"/>
    </location>
</feature>
<feature type="transmembrane region" description="Helical" evidence="7">
    <location>
        <begin position="40"/>
        <end position="67"/>
    </location>
</feature>
<dbReference type="PANTHER" id="PTHR43266">
    <property type="entry name" value="MACROLIDE-EFFLUX PROTEIN"/>
    <property type="match status" value="1"/>
</dbReference>
<proteinExistence type="predicted"/>
<feature type="transmembrane region" description="Helical" evidence="7">
    <location>
        <begin position="268"/>
        <end position="288"/>
    </location>
</feature>
<feature type="transmembrane region" description="Helical" evidence="7">
    <location>
        <begin position="322"/>
        <end position="343"/>
    </location>
</feature>
<sequence length="605" mass="68459">MFAIAGVVNYLAVVFLNAFTDLGHKIIIQNTIFKVYDGTIQIILTAIVNSLMLLPFILMFSPAGFLADRFAKNIIMKYSSLLAVVITLIITYSYYQGWFFTAFAMTFLLALQSAIYGPAKYGYIKELVGVKFISAGNGAVQATTTAAILLGIIFYTALFETLLQDNFSTKEDILHIIAPLGWLLVLGSVVEFVLASKLPNKMVEESKREFRFKRYIMGAYLKKNIIMIKRKKEIFDSIIALGLFWAISQVVLAIFGEYAKSALGITNAVVVQGIMALAVIGIVFGSIVAANFSKYYINTALSAISAAGITLILFCIPFTTSVILLSIEFMLFGLFSGLFIVPLNSKIQYLSPNVHLGTILAGNNFVQTLFMFTFLIITTLFAYFSADAQILFYIMTFVGLYLSVMLFRRYFIMASWTLLEFIFKIRYRFRYIGLQNIPKDRAVMLVGNHVSWIDWFVVQLPIEKRINYMIDKDIYNWRVFNWIFKKAELIPISKKASKDSFYEASKRLKNGKIIAIFPEGEISRSSDVAKFYRGYEFIDKGGSVIVPFYIDGVFGSIFSRHKGDAKRCFLKKREIVVCFGEPISEEIKANELRDRVINCKTKLKG</sequence>
<dbReference type="SUPFAM" id="SSF103473">
    <property type="entry name" value="MFS general substrate transporter"/>
    <property type="match status" value="1"/>
</dbReference>
<dbReference type="InterPro" id="IPR002123">
    <property type="entry name" value="Plipid/glycerol_acylTrfase"/>
</dbReference>
<feature type="transmembrane region" description="Helical" evidence="7">
    <location>
        <begin position="234"/>
        <end position="256"/>
    </location>
</feature>
<evidence type="ECO:0000313" key="9">
    <source>
        <dbReference type="EMBL" id="QFR43212.1"/>
    </source>
</evidence>
<keyword evidence="3" id="KW-1003">Cell membrane</keyword>
<dbReference type="GO" id="GO:0016746">
    <property type="term" value="F:acyltransferase activity"/>
    <property type="evidence" value="ECO:0007669"/>
    <property type="project" value="InterPro"/>
</dbReference>
<keyword evidence="6 7" id="KW-0472">Membrane</keyword>
<keyword evidence="4 7" id="KW-0812">Transmembrane</keyword>